<dbReference type="RefSeq" id="WP_103240912.1">
    <property type="nucleotide sequence ID" value="NZ_CANRXC010000009.1"/>
</dbReference>
<evidence type="ECO:0000256" key="1">
    <source>
        <dbReference type="SAM" id="Phobius"/>
    </source>
</evidence>
<dbReference type="EMBL" id="OFSM01000020">
    <property type="protein sequence ID" value="SOY30897.1"/>
    <property type="molecule type" value="Genomic_DNA"/>
</dbReference>
<sequence length="130" mass="15201">MLNEERIILMTRMAAYEEGEGKKNVKIGNYFRSDYIAVQVLKSIICAVLAFAIVFGIYMLCNYETFLRELYTMDLFAFAKNVLIYLCSTVAGYAVLTYVICTWRYAKVKKSLKCYYHNLKKLNSLYNEMQ</sequence>
<dbReference type="OrthoDB" id="1778612at2"/>
<gene>
    <name evidence="2" type="ORF">AMURIS_03631</name>
</gene>
<proteinExistence type="predicted"/>
<protein>
    <submittedName>
        <fullName evidence="2">Uncharacterized protein</fullName>
    </submittedName>
</protein>
<accession>A0A2K4ZK92</accession>
<organism evidence="2 3">
    <name type="scientific">Acetatifactor muris</name>
    <dbReference type="NCBI Taxonomy" id="879566"/>
    <lineage>
        <taxon>Bacteria</taxon>
        <taxon>Bacillati</taxon>
        <taxon>Bacillota</taxon>
        <taxon>Clostridia</taxon>
        <taxon>Lachnospirales</taxon>
        <taxon>Lachnospiraceae</taxon>
        <taxon>Acetatifactor</taxon>
    </lineage>
</organism>
<name>A0A2K4ZK92_9FIRM</name>
<keyword evidence="1" id="KW-0472">Membrane</keyword>
<keyword evidence="1" id="KW-1133">Transmembrane helix</keyword>
<keyword evidence="1" id="KW-0812">Transmembrane</keyword>
<reference evidence="2 3" key="1">
    <citation type="submission" date="2018-01" db="EMBL/GenBank/DDBJ databases">
        <authorList>
            <person name="Gaut B.S."/>
            <person name="Morton B.R."/>
            <person name="Clegg M.T."/>
            <person name="Duvall M.R."/>
        </authorList>
    </citation>
    <scope>NUCLEOTIDE SEQUENCE [LARGE SCALE GENOMIC DNA]</scope>
    <source>
        <strain evidence="2">GP69</strain>
    </source>
</reference>
<evidence type="ECO:0000313" key="2">
    <source>
        <dbReference type="EMBL" id="SOY30897.1"/>
    </source>
</evidence>
<keyword evidence="3" id="KW-1185">Reference proteome</keyword>
<dbReference type="AlphaFoldDB" id="A0A2K4ZK92"/>
<evidence type="ECO:0000313" key="3">
    <source>
        <dbReference type="Proteomes" id="UP000236311"/>
    </source>
</evidence>
<feature type="transmembrane region" description="Helical" evidence="1">
    <location>
        <begin position="82"/>
        <end position="103"/>
    </location>
</feature>
<feature type="transmembrane region" description="Helical" evidence="1">
    <location>
        <begin position="40"/>
        <end position="60"/>
    </location>
</feature>
<dbReference type="Proteomes" id="UP000236311">
    <property type="component" value="Unassembled WGS sequence"/>
</dbReference>